<dbReference type="AlphaFoldDB" id="A0A6A0B2M7"/>
<reference evidence="3 4" key="1">
    <citation type="submission" date="2020-02" db="EMBL/GenBank/DDBJ databases">
        <title>Whole Genome Shotgun Sequence of Streptomyces sp. strain CWH03.</title>
        <authorList>
            <person name="Dohra H."/>
            <person name="Kodani S."/>
            <person name="Yamamura H."/>
        </authorList>
    </citation>
    <scope>NUCLEOTIDE SEQUENCE [LARGE SCALE GENOMIC DNA]</scope>
    <source>
        <strain evidence="3 4">CWH03</strain>
    </source>
</reference>
<evidence type="ECO:0000313" key="3">
    <source>
        <dbReference type="EMBL" id="GFH38993.1"/>
    </source>
</evidence>
<evidence type="ECO:0000256" key="2">
    <source>
        <dbReference type="SAM" id="MobiDB-lite"/>
    </source>
</evidence>
<feature type="region of interest" description="Disordered" evidence="2">
    <location>
        <begin position="61"/>
        <end position="80"/>
    </location>
</feature>
<accession>A0A6A0B2M7</accession>
<dbReference type="Proteomes" id="UP000484988">
    <property type="component" value="Unassembled WGS sequence"/>
</dbReference>
<dbReference type="InterPro" id="IPR011010">
    <property type="entry name" value="DNA_brk_join_enz"/>
</dbReference>
<feature type="compositionally biased region" description="Low complexity" evidence="2">
    <location>
        <begin position="65"/>
        <end position="80"/>
    </location>
</feature>
<dbReference type="Gene3D" id="1.10.443.10">
    <property type="entry name" value="Intergrase catalytic core"/>
    <property type="match status" value="1"/>
</dbReference>
<dbReference type="EMBL" id="BLLG01000022">
    <property type="protein sequence ID" value="GFH38993.1"/>
    <property type="molecule type" value="Genomic_DNA"/>
</dbReference>
<protein>
    <recommendedName>
        <fullName evidence="5">Tyr recombinase domain-containing protein</fullName>
    </recommendedName>
</protein>
<keyword evidence="1" id="KW-0233">DNA recombination</keyword>
<evidence type="ECO:0000256" key="1">
    <source>
        <dbReference type="ARBA" id="ARBA00023172"/>
    </source>
</evidence>
<dbReference type="GO" id="GO:0015074">
    <property type="term" value="P:DNA integration"/>
    <property type="evidence" value="ECO:0007669"/>
    <property type="project" value="InterPro"/>
</dbReference>
<comment type="caution">
    <text evidence="3">The sequence shown here is derived from an EMBL/GenBank/DDBJ whole genome shotgun (WGS) entry which is preliminary data.</text>
</comment>
<dbReference type="InterPro" id="IPR013762">
    <property type="entry name" value="Integrase-like_cat_sf"/>
</dbReference>
<evidence type="ECO:0000313" key="4">
    <source>
        <dbReference type="Proteomes" id="UP000484988"/>
    </source>
</evidence>
<gene>
    <name evidence="3" type="ORF">SCWH03_52570</name>
</gene>
<dbReference type="GO" id="GO:0006310">
    <property type="term" value="P:DNA recombination"/>
    <property type="evidence" value="ECO:0007669"/>
    <property type="project" value="UniProtKB-KW"/>
</dbReference>
<evidence type="ECO:0008006" key="5">
    <source>
        <dbReference type="Google" id="ProtNLM"/>
    </source>
</evidence>
<sequence length="80" mass="8734">MPGVSPQTDREGPEDFRIHDWRHSKVTNDLEAGENPVEVSANVRHHSPGYTMARYGHSRKDGARRLAASGAGRLGLSSPV</sequence>
<proteinExistence type="predicted"/>
<dbReference type="GO" id="GO:0003677">
    <property type="term" value="F:DNA binding"/>
    <property type="evidence" value="ECO:0007669"/>
    <property type="project" value="InterPro"/>
</dbReference>
<organism evidence="3 4">
    <name type="scientific">Streptomyces pacificus</name>
    <dbReference type="NCBI Taxonomy" id="2705029"/>
    <lineage>
        <taxon>Bacteria</taxon>
        <taxon>Bacillati</taxon>
        <taxon>Actinomycetota</taxon>
        <taxon>Actinomycetes</taxon>
        <taxon>Kitasatosporales</taxon>
        <taxon>Streptomycetaceae</taxon>
        <taxon>Streptomyces</taxon>
    </lineage>
</organism>
<name>A0A6A0B2M7_9ACTN</name>
<keyword evidence="4" id="KW-1185">Reference proteome</keyword>
<dbReference type="SUPFAM" id="SSF56349">
    <property type="entry name" value="DNA breaking-rejoining enzymes"/>
    <property type="match status" value="1"/>
</dbReference>